<dbReference type="AlphaFoldDB" id="A0A2J0PQG5"/>
<keyword evidence="3" id="KW-0808">Transferase</keyword>
<dbReference type="GO" id="GO:0016757">
    <property type="term" value="F:glycosyltransferase activity"/>
    <property type="evidence" value="ECO:0007669"/>
    <property type="project" value="InterPro"/>
</dbReference>
<organism evidence="3">
    <name type="scientific">Enterobacter kobei</name>
    <dbReference type="NCBI Taxonomy" id="208224"/>
    <lineage>
        <taxon>Bacteria</taxon>
        <taxon>Pseudomonadati</taxon>
        <taxon>Pseudomonadota</taxon>
        <taxon>Gammaproteobacteria</taxon>
        <taxon>Enterobacterales</taxon>
        <taxon>Enterobacteriaceae</taxon>
        <taxon>Enterobacter</taxon>
        <taxon>Enterobacter cloacae complex</taxon>
    </lineage>
</organism>
<accession>A0A2J0PQG5</accession>
<dbReference type="InterPro" id="IPR001296">
    <property type="entry name" value="Glyco_trans_1"/>
</dbReference>
<dbReference type="SUPFAM" id="SSF53756">
    <property type="entry name" value="UDP-Glycosyltransferase/glycogen phosphorylase"/>
    <property type="match status" value="1"/>
</dbReference>
<dbReference type="PANTHER" id="PTHR45947">
    <property type="entry name" value="SULFOQUINOVOSYL TRANSFERASE SQD2"/>
    <property type="match status" value="1"/>
</dbReference>
<dbReference type="CDD" id="cd03804">
    <property type="entry name" value="GT4_WbaZ-like"/>
    <property type="match status" value="1"/>
</dbReference>
<dbReference type="Proteomes" id="UP000250603">
    <property type="component" value="Unassembled WGS sequence"/>
</dbReference>
<evidence type="ECO:0000313" key="6">
    <source>
        <dbReference type="Proteomes" id="UP000250603"/>
    </source>
</evidence>
<feature type="domain" description="Glycosyl transferase family 1" evidence="1">
    <location>
        <begin position="198"/>
        <end position="352"/>
    </location>
</feature>
<dbReference type="Pfam" id="PF00534">
    <property type="entry name" value="Glycos_transf_1"/>
    <property type="match status" value="1"/>
</dbReference>
<dbReference type="OrthoDB" id="9801609at2"/>
<dbReference type="Proteomes" id="UP000230495">
    <property type="component" value="Unassembled WGS sequence"/>
</dbReference>
<evidence type="ECO:0000313" key="3">
    <source>
        <dbReference type="EMBL" id="PJD77186.1"/>
    </source>
</evidence>
<evidence type="ECO:0000313" key="4">
    <source>
        <dbReference type="EMBL" id="RAY18781.1"/>
    </source>
</evidence>
<comment type="caution">
    <text evidence="3">The sequence shown here is derived from an EMBL/GenBank/DDBJ whole genome shotgun (WGS) entry which is preliminary data.</text>
</comment>
<dbReference type="InterPro" id="IPR050194">
    <property type="entry name" value="Glycosyltransferase_grp1"/>
</dbReference>
<dbReference type="EMBL" id="QMCK01000134">
    <property type="protein sequence ID" value="RAY18781.1"/>
    <property type="molecule type" value="Genomic_DNA"/>
</dbReference>
<dbReference type="EMBL" id="NEEU01000001">
    <property type="protein sequence ID" value="PJD77186.1"/>
    <property type="molecule type" value="Genomic_DNA"/>
</dbReference>
<evidence type="ECO:0000259" key="2">
    <source>
        <dbReference type="Pfam" id="PF13439"/>
    </source>
</evidence>
<sequence>MRSVMKVAIVHEWFSSYAGSEKVVEQILHCYPDADVFAVCDFLKPNDRHFLNNKKVTTTFIQRLPFASKKFQSYLPLMPLAIEQLDMSEYDVIISSSHAVSKGVITGPDQIHISYVHSPIRYAWDFQHQYLRESGLDKGLKGLLAKYLLHKIRIWDYRTAAGVNHFIGNSNFIARRINKVYGRQADVIYPPVNTEKFEFSDSKEDFYLAACRMVPYKRVDLIVSAFANMPEKKLIVIGDGSEMEKIKQLATDNVTLLGYQDDAALVDFMKRAKAYVFAAEEDFGISPVEAQASGTPVITYGKGGCLETVKPLGSKKATGVFFFEQTADAICEAVNTFEKYASEIKPEDCREHALTFSEQRFRDQLSQYVESAWAQYSESLINTQAARLQNSYTHSEK</sequence>
<evidence type="ECO:0000259" key="1">
    <source>
        <dbReference type="Pfam" id="PF00534"/>
    </source>
</evidence>
<proteinExistence type="predicted"/>
<dbReference type="Pfam" id="PF13439">
    <property type="entry name" value="Glyco_transf_4"/>
    <property type="match status" value="1"/>
</dbReference>
<dbReference type="PANTHER" id="PTHR45947:SF3">
    <property type="entry name" value="SULFOQUINOVOSYL TRANSFERASE SQD2"/>
    <property type="match status" value="1"/>
</dbReference>
<dbReference type="Gene3D" id="3.40.50.2000">
    <property type="entry name" value="Glycogen Phosphorylase B"/>
    <property type="match status" value="2"/>
</dbReference>
<reference evidence="4 6" key="2">
    <citation type="submission" date="2018-06" db="EMBL/GenBank/DDBJ databases">
        <title>ACT-28, a chromosomally-encoded AmpC with carbapenemase activity from Enterobacter kobei.</title>
        <authorList>
            <person name="Jousset A.B."/>
            <person name="Oueslati S."/>
            <person name="Bernabeu S."/>
            <person name="Takissian J."/>
            <person name="Creton E."/>
            <person name="Vogel A."/>
            <person name="Cotellon G."/>
            <person name="Bonnin R.A."/>
            <person name="Dortet L."/>
            <person name="Naas T."/>
        </authorList>
    </citation>
    <scope>NUCLEOTIDE SEQUENCE [LARGE SCALE GENOMIC DNA]</scope>
    <source>
        <strain evidence="4 6">149H6</strain>
    </source>
</reference>
<dbReference type="KEGG" id="ekb:BFV64_14660"/>
<gene>
    <name evidence="3" type="ORF">B9Q37_00570</name>
    <name evidence="4" type="ORF">DP181_24485</name>
</gene>
<reference evidence="3 5" key="1">
    <citation type="journal article" date="2017" name="J. Antimicrob. Chemother.">
        <title>Characterization of the population structure, drug resistance mechanisms and plasmids of the community-associated Enterobacter cloacae complex in China.</title>
        <authorList>
            <person name="Zhou K."/>
            <person name="Yu W."/>
            <person name="Cao X."/>
            <person name="Shen P."/>
            <person name="Lu H."/>
            <person name="Luo Q."/>
            <person name="Rossen J.W.A."/>
            <person name="Xiao Y."/>
        </authorList>
    </citation>
    <scope>NUCLEOTIDE SEQUENCE [LARGE SCALE GENOMIC DNA]</scope>
    <source>
        <strain evidence="3">ECC1097</strain>
    </source>
</reference>
<protein>
    <submittedName>
        <fullName evidence="3">Glycosyl transferase family 1</fullName>
    </submittedName>
    <submittedName>
        <fullName evidence="4">Glycosyltransferase family 4 protein</fullName>
    </submittedName>
</protein>
<name>A0A2J0PQG5_9ENTR</name>
<keyword evidence="6" id="KW-1185">Reference proteome</keyword>
<feature type="domain" description="Glycosyltransferase subfamily 4-like N-terminal" evidence="2">
    <location>
        <begin position="19"/>
        <end position="196"/>
    </location>
</feature>
<dbReference type="InterPro" id="IPR028098">
    <property type="entry name" value="Glyco_trans_4-like_N"/>
</dbReference>
<evidence type="ECO:0000313" key="5">
    <source>
        <dbReference type="Proteomes" id="UP000230495"/>
    </source>
</evidence>